<evidence type="ECO:0000313" key="3">
    <source>
        <dbReference type="Proteomes" id="UP000250235"/>
    </source>
</evidence>
<accession>A0A2Z7A5I1</accession>
<evidence type="ECO:0000313" key="2">
    <source>
        <dbReference type="EMBL" id="KZV16757.1"/>
    </source>
</evidence>
<dbReference type="AlphaFoldDB" id="A0A2Z7A5I1"/>
<proteinExistence type="predicted"/>
<feature type="compositionally biased region" description="Basic and acidic residues" evidence="1">
    <location>
        <begin position="1"/>
        <end position="18"/>
    </location>
</feature>
<keyword evidence="3" id="KW-1185">Reference proteome</keyword>
<evidence type="ECO:0000256" key="1">
    <source>
        <dbReference type="SAM" id="MobiDB-lite"/>
    </source>
</evidence>
<name>A0A2Z7A5I1_9LAMI</name>
<sequence length="230" mass="25554">MVRGKEGRWLDRLVEQRPRHGGRNQEPCTDRTDLAAHGSSRGSTKGADLTRGWSSRMGSDQGWPERCIRMAIGERHEAARVLGVSIAVDSPIRSTTKSEPPSSDCTRSPDEISTNGFSTSSWPETRYSQDQSRYNNLSTDFQFLAWLLNDIVSRVIVISQNDVALLSQLEPISTYSPRLGRIYYQNDDVAPTSSSTSRYITNQQVHKPADAYGTLAADSSCINQHVALPH</sequence>
<feature type="region of interest" description="Disordered" evidence="1">
    <location>
        <begin position="92"/>
        <end position="125"/>
    </location>
</feature>
<reference evidence="2 3" key="1">
    <citation type="journal article" date="2015" name="Proc. Natl. Acad. Sci. U.S.A.">
        <title>The resurrection genome of Boea hygrometrica: A blueprint for survival of dehydration.</title>
        <authorList>
            <person name="Xiao L."/>
            <person name="Yang G."/>
            <person name="Zhang L."/>
            <person name="Yang X."/>
            <person name="Zhao S."/>
            <person name="Ji Z."/>
            <person name="Zhou Q."/>
            <person name="Hu M."/>
            <person name="Wang Y."/>
            <person name="Chen M."/>
            <person name="Xu Y."/>
            <person name="Jin H."/>
            <person name="Xiao X."/>
            <person name="Hu G."/>
            <person name="Bao F."/>
            <person name="Hu Y."/>
            <person name="Wan P."/>
            <person name="Li L."/>
            <person name="Deng X."/>
            <person name="Kuang T."/>
            <person name="Xiang C."/>
            <person name="Zhu J.K."/>
            <person name="Oliver M.J."/>
            <person name="He Y."/>
        </authorList>
    </citation>
    <scope>NUCLEOTIDE SEQUENCE [LARGE SCALE GENOMIC DNA]</scope>
    <source>
        <strain evidence="3">cv. XS01</strain>
    </source>
</reference>
<organism evidence="2 3">
    <name type="scientific">Dorcoceras hygrometricum</name>
    <dbReference type="NCBI Taxonomy" id="472368"/>
    <lineage>
        <taxon>Eukaryota</taxon>
        <taxon>Viridiplantae</taxon>
        <taxon>Streptophyta</taxon>
        <taxon>Embryophyta</taxon>
        <taxon>Tracheophyta</taxon>
        <taxon>Spermatophyta</taxon>
        <taxon>Magnoliopsida</taxon>
        <taxon>eudicotyledons</taxon>
        <taxon>Gunneridae</taxon>
        <taxon>Pentapetalae</taxon>
        <taxon>asterids</taxon>
        <taxon>lamiids</taxon>
        <taxon>Lamiales</taxon>
        <taxon>Gesneriaceae</taxon>
        <taxon>Didymocarpoideae</taxon>
        <taxon>Trichosporeae</taxon>
        <taxon>Loxocarpinae</taxon>
        <taxon>Dorcoceras</taxon>
    </lineage>
</organism>
<gene>
    <name evidence="2" type="ORF">F511_41581</name>
</gene>
<dbReference type="Proteomes" id="UP000250235">
    <property type="component" value="Unassembled WGS sequence"/>
</dbReference>
<protein>
    <submittedName>
        <fullName evidence="2">Threonine dehydratase</fullName>
    </submittedName>
</protein>
<feature type="region of interest" description="Disordered" evidence="1">
    <location>
        <begin position="1"/>
        <end position="61"/>
    </location>
</feature>
<dbReference type="EMBL" id="KV018603">
    <property type="protein sequence ID" value="KZV16757.1"/>
    <property type="molecule type" value="Genomic_DNA"/>
</dbReference>